<sequence length="455" mass="50491">MKFLRLITKISLALIVFILLILAVTMTTVDETPYTATEAYQQTQQNLQRVDQQLASQRVDTTGPTLNVGWAKANITPSYATPLAGYGTRRGKVSTGVRDSLWVRAFVFDNGKTRTALIASDLLIVPPTVVAAVQAQWPKNLGFPADRIYYGAIHSHNSAGGWQAGVGSELIAGSYNPEVETFLAKQIITAITEATQRLAPTEIGYGEISEPNRIENRLVGNEGTVDSLIRMLKFKKSTGETALLVTYAAHATLLKDENLVVSRDYPGILVDSLEKETVNFAAYMAGAVGSMRPKTEGQTDDEEMNNQARALLGDIEKAYGTLPTQKARELEFVRLPLGLRQPQLQIAKGWKLRPWVFNWLFGKAEADLKALRIGQTVLLGMPCDFSGELVTDFTEVVRQRNQHLMVTSFNGYYIGYVTPDKYWTRDTYESVAMNWFGPNTGSYFVETGRKLLNKL</sequence>
<comment type="cofactor">
    <cofactor evidence="1">
        <name>Zn(2+)</name>
        <dbReference type="ChEBI" id="CHEBI:29105"/>
    </cofactor>
    <text evidence="1">Binds 1 zinc ion per subunit.</text>
</comment>
<gene>
    <name evidence="4" type="ORF">C5O19_02470</name>
</gene>
<name>A0A2S7ILE6_9BACT</name>
<keyword evidence="2" id="KW-0378">Hydrolase</keyword>
<dbReference type="EMBL" id="PTRA01000001">
    <property type="protein sequence ID" value="PQA58554.1"/>
    <property type="molecule type" value="Genomic_DNA"/>
</dbReference>
<dbReference type="Pfam" id="PF04734">
    <property type="entry name" value="Ceramidase_alk"/>
    <property type="match status" value="1"/>
</dbReference>
<dbReference type="OrthoDB" id="926204at2"/>
<comment type="catalytic activity">
    <reaction evidence="2">
        <text>an N-acylsphing-4-enine + H2O = sphing-4-enine + a fatty acid</text>
        <dbReference type="Rhea" id="RHEA:20856"/>
        <dbReference type="ChEBI" id="CHEBI:15377"/>
        <dbReference type="ChEBI" id="CHEBI:28868"/>
        <dbReference type="ChEBI" id="CHEBI:52639"/>
        <dbReference type="ChEBI" id="CHEBI:57756"/>
        <dbReference type="EC" id="3.5.1.23"/>
    </reaction>
</comment>
<dbReference type="InterPro" id="IPR031329">
    <property type="entry name" value="NEUT/ALK_ceramidase_N"/>
</dbReference>
<accession>A0A2S7ILE6</accession>
<evidence type="ECO:0000259" key="3">
    <source>
        <dbReference type="Pfam" id="PF04734"/>
    </source>
</evidence>
<feature type="binding site" evidence="1">
    <location>
        <position position="154"/>
    </location>
    <ligand>
        <name>Zn(2+)</name>
        <dbReference type="ChEBI" id="CHEBI:29105"/>
    </ligand>
</feature>
<protein>
    <recommendedName>
        <fullName evidence="2">Neutral ceramidase</fullName>
        <ecNumber evidence="2">3.5.1.23</ecNumber>
    </recommendedName>
</protein>
<dbReference type="GO" id="GO:0016020">
    <property type="term" value="C:membrane"/>
    <property type="evidence" value="ECO:0007669"/>
    <property type="project" value="GOC"/>
</dbReference>
<dbReference type="GO" id="GO:0046872">
    <property type="term" value="F:metal ion binding"/>
    <property type="evidence" value="ECO:0007669"/>
    <property type="project" value="UniProtKB-KW"/>
</dbReference>
<dbReference type="AlphaFoldDB" id="A0A2S7ILE6"/>
<keyword evidence="2" id="KW-0746">Sphingolipid metabolism</keyword>
<keyword evidence="2" id="KW-0443">Lipid metabolism</keyword>
<dbReference type="GO" id="GO:0046514">
    <property type="term" value="P:ceramide catabolic process"/>
    <property type="evidence" value="ECO:0007669"/>
    <property type="project" value="InterPro"/>
</dbReference>
<dbReference type="EC" id="3.5.1.23" evidence="2"/>
<dbReference type="PANTHER" id="PTHR12670:SF1">
    <property type="entry name" value="NEUTRAL CERAMIDASE"/>
    <property type="match status" value="1"/>
</dbReference>
<dbReference type="RefSeq" id="WP_104709763.1">
    <property type="nucleotide sequence ID" value="NZ_PTRA01000001.1"/>
</dbReference>
<evidence type="ECO:0000256" key="1">
    <source>
        <dbReference type="PIRSR" id="PIRSR606823-2"/>
    </source>
</evidence>
<dbReference type="Proteomes" id="UP000239590">
    <property type="component" value="Unassembled WGS sequence"/>
</dbReference>
<comment type="caution">
    <text evidence="4">The sequence shown here is derived from an EMBL/GenBank/DDBJ whole genome shotgun (WGS) entry which is preliminary data.</text>
</comment>
<proteinExistence type="inferred from homology"/>
<evidence type="ECO:0000256" key="2">
    <source>
        <dbReference type="RuleBase" id="RU366019"/>
    </source>
</evidence>
<keyword evidence="1" id="KW-0479">Metal-binding</keyword>
<feature type="binding site" evidence="1">
    <location>
        <position position="250"/>
    </location>
    <ligand>
        <name>Zn(2+)</name>
        <dbReference type="ChEBI" id="CHEBI:29105"/>
    </ligand>
</feature>
<dbReference type="GO" id="GO:0017040">
    <property type="term" value="F:N-acylsphingosine amidohydrolase activity"/>
    <property type="evidence" value="ECO:0007669"/>
    <property type="project" value="UniProtKB-UniRule"/>
</dbReference>
<dbReference type="GO" id="GO:0042759">
    <property type="term" value="P:long-chain fatty acid biosynthetic process"/>
    <property type="evidence" value="ECO:0007669"/>
    <property type="project" value="TreeGrafter"/>
</dbReference>
<keyword evidence="1" id="KW-0862">Zinc</keyword>
<feature type="domain" description="Neutral/alkaline non-lysosomal ceramidase N-terminal" evidence="3">
    <location>
        <begin position="67"/>
        <end position="299"/>
    </location>
</feature>
<comment type="similarity">
    <text evidence="2">Belongs to the neutral ceramidase family.</text>
</comment>
<reference evidence="5" key="1">
    <citation type="submission" date="2018-02" db="EMBL/GenBank/DDBJ databases">
        <title>Genome sequencing of Solimonas sp. HR-BB.</title>
        <authorList>
            <person name="Lee Y."/>
            <person name="Jeon C.O."/>
        </authorList>
    </citation>
    <scope>NUCLEOTIDE SEQUENCE [LARGE SCALE GENOMIC DNA]</scope>
    <source>
        <strain evidence="5">HR-U</strain>
    </source>
</reference>
<organism evidence="4 5">
    <name type="scientific">Siphonobacter curvatus</name>
    <dbReference type="NCBI Taxonomy" id="2094562"/>
    <lineage>
        <taxon>Bacteria</taxon>
        <taxon>Pseudomonadati</taxon>
        <taxon>Bacteroidota</taxon>
        <taxon>Cytophagia</taxon>
        <taxon>Cytophagales</taxon>
        <taxon>Cytophagaceae</taxon>
        <taxon>Siphonobacter</taxon>
    </lineage>
</organism>
<evidence type="ECO:0000313" key="4">
    <source>
        <dbReference type="EMBL" id="PQA58554.1"/>
    </source>
</evidence>
<evidence type="ECO:0000313" key="5">
    <source>
        <dbReference type="Proteomes" id="UP000239590"/>
    </source>
</evidence>
<dbReference type="InterPro" id="IPR006823">
    <property type="entry name" value="Ceramidase_alk"/>
</dbReference>
<dbReference type="GO" id="GO:0005576">
    <property type="term" value="C:extracellular region"/>
    <property type="evidence" value="ECO:0007669"/>
    <property type="project" value="TreeGrafter"/>
</dbReference>
<keyword evidence="5" id="KW-1185">Reference proteome</keyword>
<dbReference type="GO" id="GO:0046512">
    <property type="term" value="P:sphingosine biosynthetic process"/>
    <property type="evidence" value="ECO:0007669"/>
    <property type="project" value="TreeGrafter"/>
</dbReference>
<dbReference type="PANTHER" id="PTHR12670">
    <property type="entry name" value="CERAMIDASE"/>
    <property type="match status" value="1"/>
</dbReference>